<name>C1E1U8_MICCC</name>
<dbReference type="EMBL" id="CP001324">
    <property type="protein sequence ID" value="ACO61803.1"/>
    <property type="molecule type" value="Genomic_DNA"/>
</dbReference>
<dbReference type="InParanoid" id="C1E1U8"/>
<gene>
    <name evidence="2" type="ORF">MICPUN_57002</name>
</gene>
<feature type="region of interest" description="Disordered" evidence="1">
    <location>
        <begin position="75"/>
        <end position="94"/>
    </location>
</feature>
<feature type="compositionally biased region" description="Basic and acidic residues" evidence="1">
    <location>
        <begin position="205"/>
        <end position="220"/>
    </location>
</feature>
<feature type="region of interest" description="Disordered" evidence="1">
    <location>
        <begin position="191"/>
        <end position="220"/>
    </location>
</feature>
<organism evidence="2 3">
    <name type="scientific">Micromonas commoda (strain RCC299 / NOUM17 / CCMP2709)</name>
    <name type="common">Picoplanktonic green alga</name>
    <dbReference type="NCBI Taxonomy" id="296587"/>
    <lineage>
        <taxon>Eukaryota</taxon>
        <taxon>Viridiplantae</taxon>
        <taxon>Chlorophyta</taxon>
        <taxon>Mamiellophyceae</taxon>
        <taxon>Mamiellales</taxon>
        <taxon>Mamiellaceae</taxon>
        <taxon>Micromonas</taxon>
    </lineage>
</organism>
<accession>C1E1U8</accession>
<dbReference type="RefSeq" id="XP_002500545.1">
    <property type="nucleotide sequence ID" value="XM_002500499.1"/>
</dbReference>
<sequence>MGAPDLLTRSFAPRITFVDMAEKWRDNQPAVSVAFAGVNRARRARAAAADASADAAEASLGRADLMPRDDTVDATRIASGASSSRGDDGDKGSESRAAWSVALGTGLERWIADRGIVVSEPKHFVDVEALYDLYVRDVHPEGKAPNLVTFSSMAGKTLRRVLAPATLARRVGKLSVTCEALPATRENWPPRMANKKAEKIKKHGPKDPGRSRPHDLVKQDKDSTGATCARYVSEMLKLACGPELVRLRVFPDAKELTEAFAASNAIRTHLWSRYKPNDERVCLIAVGDGNTPRSAALCAFLTRWQCVAVDPEMVPWRDWRRRHKIQDATWSSCEVKEGDEIDEEGDTHGWGGVRRLQVHRRKMQEMVVECELALIVMIHAHISLKDVLAAVKTKSGECAAVILPCCNWYSRLAHPDGATAPCHEYEDDAVVSPQRTVRVFSSLPCGVSGAGDGVPCPEVVA</sequence>
<evidence type="ECO:0000313" key="3">
    <source>
        <dbReference type="Proteomes" id="UP000002009"/>
    </source>
</evidence>
<dbReference type="KEGG" id="mis:MICPUN_57002"/>
<keyword evidence="3" id="KW-1185">Reference proteome</keyword>
<evidence type="ECO:0000313" key="2">
    <source>
        <dbReference type="EMBL" id="ACO61803.1"/>
    </source>
</evidence>
<dbReference type="eggNOG" id="ENOG502S407">
    <property type="taxonomic scope" value="Eukaryota"/>
</dbReference>
<dbReference type="AlphaFoldDB" id="C1E1U8"/>
<protein>
    <submittedName>
        <fullName evidence="2">Uncharacterized protein</fullName>
    </submittedName>
</protein>
<feature type="compositionally biased region" description="Low complexity" evidence="1">
    <location>
        <begin position="75"/>
        <end position="84"/>
    </location>
</feature>
<dbReference type="OrthoDB" id="9992337at2759"/>
<feature type="compositionally biased region" description="Basic and acidic residues" evidence="1">
    <location>
        <begin position="85"/>
        <end position="94"/>
    </location>
</feature>
<reference evidence="2 3" key="1">
    <citation type="journal article" date="2009" name="Science">
        <title>Green evolution and dynamic adaptations revealed by genomes of the marine picoeukaryotes Micromonas.</title>
        <authorList>
            <person name="Worden A.Z."/>
            <person name="Lee J.H."/>
            <person name="Mock T."/>
            <person name="Rouze P."/>
            <person name="Simmons M.P."/>
            <person name="Aerts A.L."/>
            <person name="Allen A.E."/>
            <person name="Cuvelier M.L."/>
            <person name="Derelle E."/>
            <person name="Everett M.V."/>
            <person name="Foulon E."/>
            <person name="Grimwood J."/>
            <person name="Gundlach H."/>
            <person name="Henrissat B."/>
            <person name="Napoli C."/>
            <person name="McDonald S.M."/>
            <person name="Parker M.S."/>
            <person name="Rombauts S."/>
            <person name="Salamov A."/>
            <person name="Von Dassow P."/>
            <person name="Badger J.H."/>
            <person name="Coutinho P.M."/>
            <person name="Demir E."/>
            <person name="Dubchak I."/>
            <person name="Gentemann C."/>
            <person name="Eikrem W."/>
            <person name="Gready J.E."/>
            <person name="John U."/>
            <person name="Lanier W."/>
            <person name="Lindquist E.A."/>
            <person name="Lucas S."/>
            <person name="Mayer K.F."/>
            <person name="Moreau H."/>
            <person name="Not F."/>
            <person name="Otillar R."/>
            <person name="Panaud O."/>
            <person name="Pangilinan J."/>
            <person name="Paulsen I."/>
            <person name="Piegu B."/>
            <person name="Poliakov A."/>
            <person name="Robbens S."/>
            <person name="Schmutz J."/>
            <person name="Toulza E."/>
            <person name="Wyss T."/>
            <person name="Zelensky A."/>
            <person name="Zhou K."/>
            <person name="Armbrust E.V."/>
            <person name="Bhattacharya D."/>
            <person name="Goodenough U.W."/>
            <person name="Van de Peer Y."/>
            <person name="Grigoriev I.V."/>
        </authorList>
    </citation>
    <scope>NUCLEOTIDE SEQUENCE [LARGE SCALE GENOMIC DNA]</scope>
    <source>
        <strain evidence="3">RCC299 / NOUM17</strain>
    </source>
</reference>
<dbReference type="Proteomes" id="UP000002009">
    <property type="component" value="Chromosome 3"/>
</dbReference>
<dbReference type="GeneID" id="8241736"/>
<proteinExistence type="predicted"/>
<evidence type="ECO:0000256" key="1">
    <source>
        <dbReference type="SAM" id="MobiDB-lite"/>
    </source>
</evidence>